<evidence type="ECO:0000256" key="1">
    <source>
        <dbReference type="ARBA" id="ARBA00022729"/>
    </source>
</evidence>
<evidence type="ECO:0000313" key="3">
    <source>
        <dbReference type="EMBL" id="AIF40126.1"/>
    </source>
</evidence>
<feature type="compositionally biased region" description="Low complexity" evidence="2">
    <location>
        <begin position="1"/>
        <end position="12"/>
    </location>
</feature>
<dbReference type="RefSeq" id="WP_038566931.1">
    <property type="nucleotide sequence ID" value="NZ_CP008889.1"/>
</dbReference>
<sequence>MAAALALSSCSSEVKNTNDAPGSITPASSASSAAGEGATPQTSSSATSTSSDEGNSKTKPFGSTFTWDDGVAITISKPQPCQPSPYAASDTKFKKFVIADVTLKNGSKEPYNAMTLTTTATSGDKQSDGVFDTEKGIDLPTADILPGKTLTWKQAYGVDATGDLVIAVENGFGNAKGYYK</sequence>
<accession>A0A075JCY1</accession>
<proteinExistence type="predicted"/>
<dbReference type="Proteomes" id="UP000027986">
    <property type="component" value="Chromosome"/>
</dbReference>
<evidence type="ECO:0008006" key="5">
    <source>
        <dbReference type="Google" id="ProtNLM"/>
    </source>
</evidence>
<dbReference type="eggNOG" id="ENOG50339S0">
    <property type="taxonomic scope" value="Bacteria"/>
</dbReference>
<dbReference type="Gene3D" id="2.60.40.1240">
    <property type="match status" value="1"/>
</dbReference>
<protein>
    <recommendedName>
        <fullName evidence="5">DUF4352 domain-containing protein</fullName>
    </recommendedName>
</protein>
<evidence type="ECO:0000313" key="4">
    <source>
        <dbReference type="Proteomes" id="UP000027986"/>
    </source>
</evidence>
<name>A0A075JCY1_9MICO</name>
<dbReference type="InterPro" id="IPR029050">
    <property type="entry name" value="Immunoprotect_excell_Ig-like"/>
</dbReference>
<organism evidence="3 4">
    <name type="scientific">Dermacoccus nishinomiyaensis</name>
    <dbReference type="NCBI Taxonomy" id="1274"/>
    <lineage>
        <taxon>Bacteria</taxon>
        <taxon>Bacillati</taxon>
        <taxon>Actinomycetota</taxon>
        <taxon>Actinomycetes</taxon>
        <taxon>Micrococcales</taxon>
        <taxon>Dermacoccaceae</taxon>
        <taxon>Dermacoccus</taxon>
    </lineage>
</organism>
<dbReference type="KEGG" id="dni:HX89_03200"/>
<gene>
    <name evidence="3" type="ORF">HX89_03200</name>
</gene>
<dbReference type="AlphaFoldDB" id="A0A075JCY1"/>
<feature type="compositionally biased region" description="Low complexity" evidence="2">
    <location>
        <begin position="20"/>
        <end position="51"/>
    </location>
</feature>
<evidence type="ECO:0000256" key="2">
    <source>
        <dbReference type="SAM" id="MobiDB-lite"/>
    </source>
</evidence>
<feature type="region of interest" description="Disordered" evidence="2">
    <location>
        <begin position="1"/>
        <end position="64"/>
    </location>
</feature>
<reference evidence="3 4" key="1">
    <citation type="submission" date="2014-07" db="EMBL/GenBank/DDBJ databases">
        <title>Genome Sequencing of Dermacoccus nishinomiyaensis.</title>
        <authorList>
            <person name="Hong K.W."/>
            <person name="Chan K.G."/>
        </authorList>
    </citation>
    <scope>NUCLEOTIDE SEQUENCE [LARGE SCALE GENOMIC DNA]</scope>
    <source>
        <strain evidence="3 4">M25</strain>
    </source>
</reference>
<dbReference type="EMBL" id="CP008889">
    <property type="protein sequence ID" value="AIF40126.1"/>
    <property type="molecule type" value="Genomic_DNA"/>
</dbReference>
<dbReference type="OrthoDB" id="4484996at2"/>
<keyword evidence="4" id="KW-1185">Reference proteome</keyword>
<dbReference type="GeneID" id="41840222"/>
<dbReference type="HOGENOM" id="CLU_098279_0_0_11"/>
<keyword evidence="1" id="KW-0732">Signal</keyword>